<dbReference type="Proteomes" id="UP000223913">
    <property type="component" value="Unassembled WGS sequence"/>
</dbReference>
<proteinExistence type="inferred from homology"/>
<evidence type="ECO:0000256" key="1">
    <source>
        <dbReference type="ARBA" id="ARBA00004162"/>
    </source>
</evidence>
<evidence type="ECO:0000256" key="8">
    <source>
        <dbReference type="ARBA" id="ARBA00022989"/>
    </source>
</evidence>
<dbReference type="RefSeq" id="WP_099147943.1">
    <property type="nucleotide sequence ID" value="NZ_PDUD01000001.1"/>
</dbReference>
<evidence type="ECO:0000313" key="13">
    <source>
        <dbReference type="Proteomes" id="UP000223913"/>
    </source>
</evidence>
<dbReference type="NCBIfam" id="TIGR00739">
    <property type="entry name" value="yajC"/>
    <property type="match status" value="1"/>
</dbReference>
<gene>
    <name evidence="12" type="primary">yajC</name>
    <name evidence="12" type="ORF">CRP01_00100</name>
</gene>
<keyword evidence="13" id="KW-1185">Reference proteome</keyword>
<evidence type="ECO:0000256" key="2">
    <source>
        <dbReference type="ARBA" id="ARBA00006742"/>
    </source>
</evidence>
<evidence type="ECO:0000256" key="7">
    <source>
        <dbReference type="ARBA" id="ARBA00022927"/>
    </source>
</evidence>
<evidence type="ECO:0000256" key="11">
    <source>
        <dbReference type="SAM" id="Phobius"/>
    </source>
</evidence>
<accession>A0A2D0NIN1</accession>
<name>A0A2D0NIN1_FLAN2</name>
<evidence type="ECO:0000256" key="6">
    <source>
        <dbReference type="ARBA" id="ARBA00022692"/>
    </source>
</evidence>
<dbReference type="PANTHER" id="PTHR33909:SF1">
    <property type="entry name" value="SEC TRANSLOCON ACCESSORY COMPLEX SUBUNIT YAJC"/>
    <property type="match status" value="1"/>
</dbReference>
<keyword evidence="5" id="KW-1003">Cell membrane</keyword>
<keyword evidence="7" id="KW-0653">Protein transport</keyword>
<evidence type="ECO:0000256" key="5">
    <source>
        <dbReference type="ARBA" id="ARBA00022475"/>
    </source>
</evidence>
<comment type="caution">
    <text evidence="12">The sequence shown here is derived from an EMBL/GenBank/DDBJ whole genome shotgun (WGS) entry which is preliminary data.</text>
</comment>
<evidence type="ECO:0000256" key="9">
    <source>
        <dbReference type="ARBA" id="ARBA00023010"/>
    </source>
</evidence>
<dbReference type="GO" id="GO:0005886">
    <property type="term" value="C:plasma membrane"/>
    <property type="evidence" value="ECO:0007669"/>
    <property type="project" value="UniProtKB-SubCell"/>
</dbReference>
<protein>
    <recommendedName>
        <fullName evidence="3">Sec translocon accessory complex subunit YajC</fullName>
    </recommendedName>
</protein>
<dbReference type="OrthoDB" id="9800132at2"/>
<evidence type="ECO:0000256" key="10">
    <source>
        <dbReference type="ARBA" id="ARBA00023136"/>
    </source>
</evidence>
<dbReference type="EMBL" id="PDUD01000001">
    <property type="protein sequence ID" value="PHN08351.1"/>
    <property type="molecule type" value="Genomic_DNA"/>
</dbReference>
<keyword evidence="6 11" id="KW-0812">Transmembrane</keyword>
<organism evidence="12 13">
    <name type="scientific">Flavilitoribacter nigricans (strain ATCC 23147 / DSM 23189 / NBRC 102662 / NCIMB 1420 / SS-2)</name>
    <name type="common">Lewinella nigricans</name>
    <dbReference type="NCBI Taxonomy" id="1122177"/>
    <lineage>
        <taxon>Bacteria</taxon>
        <taxon>Pseudomonadati</taxon>
        <taxon>Bacteroidota</taxon>
        <taxon>Saprospiria</taxon>
        <taxon>Saprospirales</taxon>
        <taxon>Lewinellaceae</taxon>
        <taxon>Flavilitoribacter</taxon>
    </lineage>
</organism>
<evidence type="ECO:0000256" key="3">
    <source>
        <dbReference type="ARBA" id="ARBA00014962"/>
    </source>
</evidence>
<dbReference type="PANTHER" id="PTHR33909">
    <property type="entry name" value="SEC TRANSLOCON ACCESSORY COMPLEX SUBUNIT YAJC"/>
    <property type="match status" value="1"/>
</dbReference>
<keyword evidence="8 11" id="KW-1133">Transmembrane helix</keyword>
<dbReference type="InterPro" id="IPR003849">
    <property type="entry name" value="Preprotein_translocase_YajC"/>
</dbReference>
<keyword evidence="4" id="KW-0813">Transport</keyword>
<comment type="similarity">
    <text evidence="2">Belongs to the YajC family.</text>
</comment>
<dbReference type="SMART" id="SM01323">
    <property type="entry name" value="YajC"/>
    <property type="match status" value="1"/>
</dbReference>
<dbReference type="Pfam" id="PF02699">
    <property type="entry name" value="YajC"/>
    <property type="match status" value="1"/>
</dbReference>
<comment type="subcellular location">
    <subcellularLocation>
        <location evidence="1">Cell membrane</location>
        <topology evidence="1">Single-pass membrane protein</topology>
    </subcellularLocation>
</comment>
<keyword evidence="10 11" id="KW-0472">Membrane</keyword>
<sequence length="107" mass="11961">MNMEILFLQAGGAGSMNLLFLGAMILIFWLFLIRPQAKKQREQKTFMESLGQNDQVVTASGILGRISKIEDDIVTLEVASKSYIRVTKNAISKEMTDAIYGEDKKTT</sequence>
<evidence type="ECO:0000313" key="12">
    <source>
        <dbReference type="EMBL" id="PHN08351.1"/>
    </source>
</evidence>
<dbReference type="PRINTS" id="PR01853">
    <property type="entry name" value="YAJCTRNLCASE"/>
</dbReference>
<feature type="transmembrane region" description="Helical" evidence="11">
    <location>
        <begin position="6"/>
        <end position="32"/>
    </location>
</feature>
<reference evidence="12 13" key="1">
    <citation type="submission" date="2017-10" db="EMBL/GenBank/DDBJ databases">
        <title>The draft genome sequence of Lewinella nigricans NBRC 102662.</title>
        <authorList>
            <person name="Wang K."/>
        </authorList>
    </citation>
    <scope>NUCLEOTIDE SEQUENCE [LARGE SCALE GENOMIC DNA]</scope>
    <source>
        <strain evidence="12 13">NBRC 102662</strain>
    </source>
</reference>
<dbReference type="GO" id="GO:0015031">
    <property type="term" value="P:protein transport"/>
    <property type="evidence" value="ECO:0007669"/>
    <property type="project" value="UniProtKB-KW"/>
</dbReference>
<evidence type="ECO:0000256" key="4">
    <source>
        <dbReference type="ARBA" id="ARBA00022448"/>
    </source>
</evidence>
<keyword evidence="9" id="KW-0811">Translocation</keyword>
<dbReference type="AlphaFoldDB" id="A0A2D0NIN1"/>